<dbReference type="KEGG" id="nvn:NVIE_020690"/>
<dbReference type="InterPro" id="IPR009467">
    <property type="entry name" value="Glycolipid-bd_prot_put"/>
</dbReference>
<dbReference type="HOGENOM" id="CLU_055771_2_1_2"/>
<keyword evidence="2" id="KW-1185">Reference proteome</keyword>
<dbReference type="Proteomes" id="UP000027093">
    <property type="component" value="Chromosome"/>
</dbReference>
<proteinExistence type="predicted"/>
<protein>
    <submittedName>
        <fullName evidence="1">Uncharacterized protein</fullName>
    </submittedName>
</protein>
<name>A0A060HIC9_9ARCH</name>
<sequence length="204" mass="22154">MSIKTLKIRCPLKISGLTTTTIVARWHTWAGDGHERLVLEEGPDGILAESVLQLQQQQGAAYSASYRIACDGSWRTRKVKVGLIGGSSRQVELASDGNGNWTDGASGALLPHLSGAIDVDISATPFTNTIPIRRLGLKLGQSKDVSVAYISLPDLAVTADLQRYTCLEPGRLYRYESVDGGFVRDIEVDEHGLVVTYPGLFKRI</sequence>
<dbReference type="EMBL" id="CP007536">
    <property type="protein sequence ID" value="AIC16329.1"/>
    <property type="molecule type" value="Genomic_DNA"/>
</dbReference>
<evidence type="ECO:0000313" key="2">
    <source>
        <dbReference type="Proteomes" id="UP000027093"/>
    </source>
</evidence>
<dbReference type="Pfam" id="PF06475">
    <property type="entry name" value="Glycolipid_bind"/>
    <property type="match status" value="1"/>
</dbReference>
<dbReference type="STRING" id="926571.NVIE_020690"/>
<reference evidence="1 2" key="1">
    <citation type="journal article" date="2014" name="Int. J. Syst. Evol. Microbiol.">
        <title>Nitrososphaera viennensis gen. nov., sp. nov., an aerobic and mesophilic, ammonia-oxidizing archaeon from soil and a member of the archaeal phylum Thaumarchaeota.</title>
        <authorList>
            <person name="Stieglmeier M."/>
            <person name="Klingl A."/>
            <person name="Alves R.J."/>
            <person name="Rittmann S.K."/>
            <person name="Melcher M."/>
            <person name="Leisch N."/>
            <person name="Schleper C."/>
        </authorList>
    </citation>
    <scope>NUCLEOTIDE SEQUENCE [LARGE SCALE GENOMIC DNA]</scope>
    <source>
        <strain evidence="1">EN76</strain>
    </source>
</reference>
<evidence type="ECO:0000313" key="1">
    <source>
        <dbReference type="EMBL" id="AIC16329.1"/>
    </source>
</evidence>
<dbReference type="SUPFAM" id="SSF159275">
    <property type="entry name" value="PA1994-like"/>
    <property type="match status" value="1"/>
</dbReference>
<accession>A0A060HIC9</accession>
<gene>
    <name evidence="1" type="ORF">NVIE_020690</name>
</gene>
<organism evidence="1 2">
    <name type="scientific">Nitrososphaera viennensis EN76</name>
    <dbReference type="NCBI Taxonomy" id="926571"/>
    <lineage>
        <taxon>Archaea</taxon>
        <taxon>Nitrososphaerota</taxon>
        <taxon>Nitrososphaeria</taxon>
        <taxon>Nitrososphaerales</taxon>
        <taxon>Nitrososphaeraceae</taxon>
        <taxon>Nitrososphaera</taxon>
    </lineage>
</organism>
<dbReference type="AlphaFoldDB" id="A0A060HIC9"/>